<comment type="caution">
    <text evidence="1">The sequence shown here is derived from an EMBL/GenBank/DDBJ whole genome shotgun (WGS) entry which is preliminary data.</text>
</comment>
<name>A0ABW1ASF2_9RHOO</name>
<dbReference type="EMBL" id="JBHSOG010000048">
    <property type="protein sequence ID" value="MFC5770108.1"/>
    <property type="molecule type" value="Genomic_DNA"/>
</dbReference>
<accession>A0ABW1ASF2</accession>
<evidence type="ECO:0000313" key="2">
    <source>
        <dbReference type="Proteomes" id="UP001595974"/>
    </source>
</evidence>
<reference evidence="2" key="1">
    <citation type="journal article" date="2019" name="Int. J. Syst. Evol. Microbiol.">
        <title>The Global Catalogue of Microorganisms (GCM) 10K type strain sequencing project: providing services to taxonomists for standard genome sequencing and annotation.</title>
        <authorList>
            <consortium name="The Broad Institute Genomics Platform"/>
            <consortium name="The Broad Institute Genome Sequencing Center for Infectious Disease"/>
            <person name="Wu L."/>
            <person name="Ma J."/>
        </authorList>
    </citation>
    <scope>NUCLEOTIDE SEQUENCE [LARGE SCALE GENOMIC DNA]</scope>
    <source>
        <strain evidence="2">SHR3</strain>
    </source>
</reference>
<dbReference type="Pfam" id="PF12903">
    <property type="entry name" value="DUF3830"/>
    <property type="match status" value="1"/>
</dbReference>
<gene>
    <name evidence="1" type="ORF">ACFPTN_12070</name>
</gene>
<proteinExistence type="predicted"/>
<dbReference type="SUPFAM" id="SSF50891">
    <property type="entry name" value="Cyclophilin-like"/>
    <property type="match status" value="1"/>
</dbReference>
<organism evidence="1 2">
    <name type="scientific">Thauera sinica</name>
    <dbReference type="NCBI Taxonomy" id="2665146"/>
    <lineage>
        <taxon>Bacteria</taxon>
        <taxon>Pseudomonadati</taxon>
        <taxon>Pseudomonadota</taxon>
        <taxon>Betaproteobacteria</taxon>
        <taxon>Rhodocyclales</taxon>
        <taxon>Zoogloeaceae</taxon>
        <taxon>Thauera</taxon>
    </lineage>
</organism>
<protein>
    <submittedName>
        <fullName evidence="1">DUF3830 family protein</fullName>
    </submittedName>
</protein>
<sequence>MRHLAIEVGDIRFVARLEEEAAPRTCAAFLELLPFANQVIHSRWSGEAVWIPLGDFDTRLGFENHTSHPSRGDILLYPGGFSETEILFAYGSSCFASKMGQLAGNHFLTVVEGGGRLMEMGRRVLWQGAQPIRFSDPGQR</sequence>
<dbReference type="InterPro" id="IPR024532">
    <property type="entry name" value="DUF3830"/>
</dbReference>
<dbReference type="Proteomes" id="UP001595974">
    <property type="component" value="Unassembled WGS sequence"/>
</dbReference>
<dbReference type="RefSeq" id="WP_096449580.1">
    <property type="nucleotide sequence ID" value="NZ_JBHSOG010000048.1"/>
</dbReference>
<dbReference type="Gene3D" id="2.40.100.20">
    <property type="match status" value="1"/>
</dbReference>
<evidence type="ECO:0000313" key="1">
    <source>
        <dbReference type="EMBL" id="MFC5770108.1"/>
    </source>
</evidence>
<keyword evidence="2" id="KW-1185">Reference proteome</keyword>
<dbReference type="InterPro" id="IPR029000">
    <property type="entry name" value="Cyclophilin-like_dom_sf"/>
</dbReference>